<dbReference type="PANTHER" id="PTHR30146">
    <property type="entry name" value="LACI-RELATED TRANSCRIPTIONAL REPRESSOR"/>
    <property type="match status" value="1"/>
</dbReference>
<comment type="caution">
    <text evidence="5">The sequence shown here is derived from an EMBL/GenBank/DDBJ whole genome shotgun (WGS) entry which is preliminary data.</text>
</comment>
<dbReference type="SUPFAM" id="SSF47413">
    <property type="entry name" value="lambda repressor-like DNA-binding domains"/>
    <property type="match status" value="1"/>
</dbReference>
<keyword evidence="6" id="KW-1185">Reference proteome</keyword>
<evidence type="ECO:0000256" key="1">
    <source>
        <dbReference type="ARBA" id="ARBA00023015"/>
    </source>
</evidence>
<keyword evidence="1" id="KW-0805">Transcription regulation</keyword>
<evidence type="ECO:0000313" key="6">
    <source>
        <dbReference type="Proteomes" id="UP001595699"/>
    </source>
</evidence>
<proteinExistence type="predicted"/>
<evidence type="ECO:0000256" key="3">
    <source>
        <dbReference type="ARBA" id="ARBA00023163"/>
    </source>
</evidence>
<keyword evidence="3" id="KW-0804">Transcription</keyword>
<dbReference type="PROSITE" id="PS50932">
    <property type="entry name" value="HTH_LACI_2"/>
    <property type="match status" value="1"/>
</dbReference>
<reference evidence="6" key="1">
    <citation type="journal article" date="2019" name="Int. J. Syst. Evol. Microbiol.">
        <title>The Global Catalogue of Microorganisms (GCM) 10K type strain sequencing project: providing services to taxonomists for standard genome sequencing and annotation.</title>
        <authorList>
            <consortium name="The Broad Institute Genomics Platform"/>
            <consortium name="The Broad Institute Genome Sequencing Center for Infectious Disease"/>
            <person name="Wu L."/>
            <person name="Ma J."/>
        </authorList>
    </citation>
    <scope>NUCLEOTIDE SEQUENCE [LARGE SCALE GENOMIC DNA]</scope>
    <source>
        <strain evidence="6">CGMCC 4.7241</strain>
    </source>
</reference>
<dbReference type="SUPFAM" id="SSF53822">
    <property type="entry name" value="Periplasmic binding protein-like I"/>
    <property type="match status" value="1"/>
</dbReference>
<dbReference type="InterPro" id="IPR046335">
    <property type="entry name" value="LacI/GalR-like_sensor"/>
</dbReference>
<dbReference type="Proteomes" id="UP001595699">
    <property type="component" value="Unassembled WGS sequence"/>
</dbReference>
<dbReference type="InterPro" id="IPR000843">
    <property type="entry name" value="HTH_LacI"/>
</dbReference>
<dbReference type="SMART" id="SM00354">
    <property type="entry name" value="HTH_LACI"/>
    <property type="match status" value="1"/>
</dbReference>
<protein>
    <submittedName>
        <fullName evidence="5">LacI family DNA-binding transcriptional regulator</fullName>
    </submittedName>
</protein>
<organism evidence="5 6">
    <name type="scientific">Tenggerimyces flavus</name>
    <dbReference type="NCBI Taxonomy" id="1708749"/>
    <lineage>
        <taxon>Bacteria</taxon>
        <taxon>Bacillati</taxon>
        <taxon>Actinomycetota</taxon>
        <taxon>Actinomycetes</taxon>
        <taxon>Propionibacteriales</taxon>
        <taxon>Nocardioidaceae</taxon>
        <taxon>Tenggerimyces</taxon>
    </lineage>
</organism>
<dbReference type="PANTHER" id="PTHR30146:SF153">
    <property type="entry name" value="LACTOSE OPERON REPRESSOR"/>
    <property type="match status" value="1"/>
</dbReference>
<dbReference type="Pfam" id="PF13377">
    <property type="entry name" value="Peripla_BP_3"/>
    <property type="match status" value="1"/>
</dbReference>
<dbReference type="Gene3D" id="3.40.50.2300">
    <property type="match status" value="2"/>
</dbReference>
<dbReference type="Gene3D" id="1.10.260.40">
    <property type="entry name" value="lambda repressor-like DNA-binding domains"/>
    <property type="match status" value="1"/>
</dbReference>
<feature type="domain" description="HTH lacI-type" evidence="4">
    <location>
        <begin position="2"/>
        <end position="56"/>
    </location>
</feature>
<dbReference type="CDD" id="cd01392">
    <property type="entry name" value="HTH_LacI"/>
    <property type="match status" value="1"/>
</dbReference>
<dbReference type="EMBL" id="JBHRZH010000055">
    <property type="protein sequence ID" value="MFC3766468.1"/>
    <property type="molecule type" value="Genomic_DNA"/>
</dbReference>
<sequence>MVKIADVARHANVAASTVSYVLSGKRPISPEVQARVHESIRILGYHAHAGARALASKRTNIIALVIPLRTGVHVPVLMQFVTAVAARARESDYDILLLTQDEGERGLQRVQGSSLADVLIVMDVEMQDERLPLIRALSTPTVLIGFPADPDGLTCIDLDFSAAGAACLEHLASLGHKCVGLVGSPYAVYERGTGFATRVLDGIEGAAERHGITITTHPCDPNPADVQTTVRDLLGHHPDMTGLIVHNEGVVESLVHALRTFGRRVPDDMSIVAIGPNEWAERHNLTAVALPADEVGTRAVELALAQLDGKDVPAASLLAPVLTPRGSTRPST</sequence>
<dbReference type="RefSeq" id="WP_205121924.1">
    <property type="nucleotide sequence ID" value="NZ_JAFBCM010000001.1"/>
</dbReference>
<accession>A0ABV7YNL9</accession>
<name>A0ABV7YNL9_9ACTN</name>
<keyword evidence="2 5" id="KW-0238">DNA-binding</keyword>
<evidence type="ECO:0000313" key="5">
    <source>
        <dbReference type="EMBL" id="MFC3766468.1"/>
    </source>
</evidence>
<dbReference type="CDD" id="cd06267">
    <property type="entry name" value="PBP1_LacI_sugar_binding-like"/>
    <property type="match status" value="1"/>
</dbReference>
<gene>
    <name evidence="5" type="ORF">ACFOUW_36965</name>
</gene>
<dbReference type="InterPro" id="IPR010982">
    <property type="entry name" value="Lambda_DNA-bd_dom_sf"/>
</dbReference>
<dbReference type="GO" id="GO:0003677">
    <property type="term" value="F:DNA binding"/>
    <property type="evidence" value="ECO:0007669"/>
    <property type="project" value="UniProtKB-KW"/>
</dbReference>
<dbReference type="InterPro" id="IPR028082">
    <property type="entry name" value="Peripla_BP_I"/>
</dbReference>
<evidence type="ECO:0000256" key="2">
    <source>
        <dbReference type="ARBA" id="ARBA00023125"/>
    </source>
</evidence>
<evidence type="ECO:0000259" key="4">
    <source>
        <dbReference type="PROSITE" id="PS50932"/>
    </source>
</evidence>
<dbReference type="Pfam" id="PF00356">
    <property type="entry name" value="LacI"/>
    <property type="match status" value="1"/>
</dbReference>